<dbReference type="SUPFAM" id="SSF55729">
    <property type="entry name" value="Acyl-CoA N-acyltransferases (Nat)"/>
    <property type="match status" value="1"/>
</dbReference>
<gene>
    <name evidence="5" type="ORF">KIH74_08065</name>
</gene>
<organism evidence="5 6">
    <name type="scientific">Kineosporia corallincola</name>
    <dbReference type="NCBI Taxonomy" id="2835133"/>
    <lineage>
        <taxon>Bacteria</taxon>
        <taxon>Bacillati</taxon>
        <taxon>Actinomycetota</taxon>
        <taxon>Actinomycetes</taxon>
        <taxon>Kineosporiales</taxon>
        <taxon>Kineosporiaceae</taxon>
        <taxon>Kineosporia</taxon>
    </lineage>
</organism>
<keyword evidence="6" id="KW-1185">Reference proteome</keyword>
<name>A0ABS5TCR3_9ACTN</name>
<dbReference type="Pfam" id="PF00583">
    <property type="entry name" value="Acetyltransf_1"/>
    <property type="match status" value="1"/>
</dbReference>
<evidence type="ECO:0000256" key="2">
    <source>
        <dbReference type="ARBA" id="ARBA00023315"/>
    </source>
</evidence>
<evidence type="ECO:0000256" key="3">
    <source>
        <dbReference type="SAM" id="MobiDB-lite"/>
    </source>
</evidence>
<dbReference type="InterPro" id="IPR016181">
    <property type="entry name" value="Acyl_CoA_acyltransferase"/>
</dbReference>
<dbReference type="RefSeq" id="WP_214155181.1">
    <property type="nucleotide sequence ID" value="NZ_JAHBAY010000003.1"/>
</dbReference>
<feature type="region of interest" description="Disordered" evidence="3">
    <location>
        <begin position="196"/>
        <end position="217"/>
    </location>
</feature>
<protein>
    <submittedName>
        <fullName evidence="5">GNAT family N-acetyltransferase</fullName>
    </submittedName>
</protein>
<reference evidence="5 6" key="1">
    <citation type="submission" date="2021-05" db="EMBL/GenBank/DDBJ databases">
        <title>Kineosporia and Streptomyces sp. nov. two new marine actinobacteria isolated from Coral.</title>
        <authorList>
            <person name="Buangrab K."/>
            <person name="Sutthacheep M."/>
            <person name="Yeemin T."/>
            <person name="Harunari E."/>
            <person name="Igarashi Y."/>
            <person name="Kanchanasin P."/>
            <person name="Tanasupawat S."/>
            <person name="Phongsopitanun W."/>
        </authorList>
    </citation>
    <scope>NUCLEOTIDE SEQUENCE [LARGE SCALE GENOMIC DNA]</scope>
    <source>
        <strain evidence="5 6">J2-2</strain>
    </source>
</reference>
<feature type="compositionally biased region" description="Acidic residues" evidence="3">
    <location>
        <begin position="208"/>
        <end position="217"/>
    </location>
</feature>
<dbReference type="PROSITE" id="PS51186">
    <property type="entry name" value="GNAT"/>
    <property type="match status" value="1"/>
</dbReference>
<accession>A0ABS5TCR3</accession>
<evidence type="ECO:0000313" key="5">
    <source>
        <dbReference type="EMBL" id="MBT0768877.1"/>
    </source>
</evidence>
<dbReference type="InterPro" id="IPR050832">
    <property type="entry name" value="Bact_Acetyltransf"/>
</dbReference>
<sequence>MSRAPVEARRIEVRRATPGDAAEVLALWARSAAEVARQPGRRPVVPPPDTRGQGGQGVARLAQVIGDGELEVLVARAGGRAAGFLVMRETPLDVLAGTRALCIDEFYVPGAERRHGVGRALLAHVAGQAERLGVEQIVAGVPAWARDTHRYFARLGFAPVTVRRATTAPALRRRLAGADEQRGALENLLSRRRSLRARARRRPGGGDVLDDDAPATA</sequence>
<comment type="caution">
    <text evidence="5">The sequence shown here is derived from an EMBL/GenBank/DDBJ whole genome shotgun (WGS) entry which is preliminary data.</text>
</comment>
<keyword evidence="2" id="KW-0012">Acyltransferase</keyword>
<dbReference type="Proteomes" id="UP001197247">
    <property type="component" value="Unassembled WGS sequence"/>
</dbReference>
<dbReference type="PANTHER" id="PTHR43877">
    <property type="entry name" value="AMINOALKYLPHOSPHONATE N-ACETYLTRANSFERASE-RELATED-RELATED"/>
    <property type="match status" value="1"/>
</dbReference>
<keyword evidence="1" id="KW-0808">Transferase</keyword>
<evidence type="ECO:0000256" key="1">
    <source>
        <dbReference type="ARBA" id="ARBA00022679"/>
    </source>
</evidence>
<evidence type="ECO:0000313" key="6">
    <source>
        <dbReference type="Proteomes" id="UP001197247"/>
    </source>
</evidence>
<evidence type="ECO:0000259" key="4">
    <source>
        <dbReference type="PROSITE" id="PS51186"/>
    </source>
</evidence>
<dbReference type="EMBL" id="JAHBAY010000003">
    <property type="protein sequence ID" value="MBT0768877.1"/>
    <property type="molecule type" value="Genomic_DNA"/>
</dbReference>
<proteinExistence type="predicted"/>
<dbReference type="InterPro" id="IPR000182">
    <property type="entry name" value="GNAT_dom"/>
</dbReference>
<feature type="domain" description="N-acetyltransferase" evidence="4">
    <location>
        <begin position="11"/>
        <end position="178"/>
    </location>
</feature>
<dbReference type="CDD" id="cd04301">
    <property type="entry name" value="NAT_SF"/>
    <property type="match status" value="1"/>
</dbReference>
<dbReference type="Gene3D" id="3.40.630.30">
    <property type="match status" value="1"/>
</dbReference>